<dbReference type="AlphaFoldDB" id="A0A947DHT0"/>
<gene>
    <name evidence="2" type="ORF">IXB50_18525</name>
</gene>
<keyword evidence="1" id="KW-0472">Membrane</keyword>
<proteinExistence type="predicted"/>
<protein>
    <submittedName>
        <fullName evidence="2">Uncharacterized protein</fullName>
    </submittedName>
</protein>
<keyword evidence="3" id="KW-1185">Reference proteome</keyword>
<feature type="transmembrane region" description="Helical" evidence="1">
    <location>
        <begin position="32"/>
        <end position="54"/>
    </location>
</feature>
<name>A0A947DHT0_9CYAN</name>
<keyword evidence="1" id="KW-1133">Transmembrane helix</keyword>
<dbReference type="Proteomes" id="UP000717364">
    <property type="component" value="Unassembled WGS sequence"/>
</dbReference>
<evidence type="ECO:0000313" key="2">
    <source>
        <dbReference type="EMBL" id="MBT9317422.1"/>
    </source>
</evidence>
<dbReference type="RefSeq" id="WP_215610489.1">
    <property type="nucleotide sequence ID" value="NZ_JADOES010000046.1"/>
</dbReference>
<dbReference type="EMBL" id="JADOES010000046">
    <property type="protein sequence ID" value="MBT9317422.1"/>
    <property type="molecule type" value="Genomic_DNA"/>
</dbReference>
<reference evidence="2" key="2">
    <citation type="journal article" date="2021" name="Mar. Drugs">
        <title>Genome Reduction and Secondary Metabolism of the Marine Sponge-Associated Cyanobacterium Leptothoe.</title>
        <authorList>
            <person name="Konstantinou D."/>
            <person name="Popin R.V."/>
            <person name="Fewer D.P."/>
            <person name="Sivonen K."/>
            <person name="Gkelis S."/>
        </authorList>
    </citation>
    <scope>NUCLEOTIDE SEQUENCE</scope>
    <source>
        <strain evidence="2">TAU-MAC 1115</strain>
    </source>
</reference>
<accession>A0A947DHT0</accession>
<organism evidence="2 3">
    <name type="scientific">Leptothoe spongobia TAU-MAC 1115</name>
    <dbReference type="NCBI Taxonomy" id="1967444"/>
    <lineage>
        <taxon>Bacteria</taxon>
        <taxon>Bacillati</taxon>
        <taxon>Cyanobacteriota</taxon>
        <taxon>Cyanophyceae</taxon>
        <taxon>Nodosilineales</taxon>
        <taxon>Cymatolegaceae</taxon>
        <taxon>Leptothoe</taxon>
        <taxon>Leptothoe spongobia</taxon>
    </lineage>
</organism>
<sequence length="75" mass="7663">MMLSSLSVFTSSSLPFLTPLLASTGGAEGESYAKILAAAITLVTIVIFVFAQVFGEIAARFSLPAVLGELIAGLA</sequence>
<comment type="caution">
    <text evidence="2">The sequence shown here is derived from an EMBL/GenBank/DDBJ whole genome shotgun (WGS) entry which is preliminary data.</text>
</comment>
<reference evidence="2" key="1">
    <citation type="submission" date="2020-11" db="EMBL/GenBank/DDBJ databases">
        <authorList>
            <person name="Konstantinou D."/>
            <person name="Gkelis S."/>
            <person name="Popin R."/>
            <person name="Fewer D."/>
            <person name="Sivonen K."/>
        </authorList>
    </citation>
    <scope>NUCLEOTIDE SEQUENCE</scope>
    <source>
        <strain evidence="2">TAU-MAC 1115</strain>
    </source>
</reference>
<keyword evidence="1" id="KW-0812">Transmembrane</keyword>
<evidence type="ECO:0000256" key="1">
    <source>
        <dbReference type="SAM" id="Phobius"/>
    </source>
</evidence>
<evidence type="ECO:0000313" key="3">
    <source>
        <dbReference type="Proteomes" id="UP000717364"/>
    </source>
</evidence>